<dbReference type="RefSeq" id="WP_092055730.1">
    <property type="nucleotide sequence ID" value="NZ_FOJJ01000012.1"/>
</dbReference>
<dbReference type="Pfam" id="PF12843">
    <property type="entry name" value="QSregVF_b"/>
    <property type="match status" value="1"/>
</dbReference>
<dbReference type="AlphaFoldDB" id="A0A550JIY1"/>
<sequence length="79" mass="9075">MEIPQTNPAHLLDLARARMPYGKYQGWRLIDLPERYVVWLSGQGFPPGKLGRQLQEVHEIKVNGLEYLFDPLRGVGSEE</sequence>
<evidence type="ECO:0000313" key="1">
    <source>
        <dbReference type="EMBL" id="TRO83160.1"/>
    </source>
</evidence>
<reference evidence="1 2" key="1">
    <citation type="submission" date="2019-07" db="EMBL/GenBank/DDBJ databases">
        <title>Insights of Desulfuromonas acetexigens electromicrobiology.</title>
        <authorList>
            <person name="Katuri K."/>
            <person name="Sapireddy V."/>
            <person name="Shaw D.R."/>
            <person name="Saikaly P."/>
        </authorList>
    </citation>
    <scope>NUCLEOTIDE SEQUENCE [LARGE SCALE GENOMIC DNA]</scope>
    <source>
        <strain evidence="1 2">2873</strain>
    </source>
</reference>
<dbReference type="EMBL" id="VJVV01000002">
    <property type="protein sequence ID" value="TRO83160.1"/>
    <property type="molecule type" value="Genomic_DNA"/>
</dbReference>
<organism evidence="1 2">
    <name type="scientific">Trichloromonas acetexigens</name>
    <dbReference type="NCBI Taxonomy" id="38815"/>
    <lineage>
        <taxon>Bacteria</taxon>
        <taxon>Pseudomonadati</taxon>
        <taxon>Thermodesulfobacteriota</taxon>
        <taxon>Desulfuromonadia</taxon>
        <taxon>Desulfuromonadales</taxon>
        <taxon>Trichloromonadaceae</taxon>
        <taxon>Trichloromonas</taxon>
    </lineage>
</organism>
<proteinExistence type="predicted"/>
<evidence type="ECO:0000313" key="2">
    <source>
        <dbReference type="Proteomes" id="UP000317155"/>
    </source>
</evidence>
<dbReference type="OrthoDB" id="9807855at2"/>
<name>A0A550JIY1_9BACT</name>
<keyword evidence="2" id="KW-1185">Reference proteome</keyword>
<accession>A0A550JIY1</accession>
<protein>
    <submittedName>
        <fullName evidence="1">DUF3820 family protein</fullName>
    </submittedName>
</protein>
<comment type="caution">
    <text evidence="1">The sequence shown here is derived from an EMBL/GenBank/DDBJ whole genome shotgun (WGS) entry which is preliminary data.</text>
</comment>
<gene>
    <name evidence="1" type="ORF">FL622_03500</name>
</gene>
<dbReference type="InterPro" id="IPR024530">
    <property type="entry name" value="QSregVF_b"/>
</dbReference>
<dbReference type="Proteomes" id="UP000317155">
    <property type="component" value="Unassembled WGS sequence"/>
</dbReference>